<dbReference type="AlphaFoldDB" id="A0A506UJK1"/>
<dbReference type="OrthoDB" id="41724at2"/>
<dbReference type="EMBL" id="VHLG01000001">
    <property type="protein sequence ID" value="TPW33472.1"/>
    <property type="molecule type" value="Genomic_DNA"/>
</dbReference>
<organism evidence="2 3">
    <name type="scientific">Martelella alba</name>
    <dbReference type="NCBI Taxonomy" id="2590451"/>
    <lineage>
        <taxon>Bacteria</taxon>
        <taxon>Pseudomonadati</taxon>
        <taxon>Pseudomonadota</taxon>
        <taxon>Alphaproteobacteria</taxon>
        <taxon>Hyphomicrobiales</taxon>
        <taxon>Aurantimonadaceae</taxon>
        <taxon>Martelella</taxon>
    </lineage>
</organism>
<gene>
    <name evidence="2" type="ORF">FJU08_02630</name>
</gene>
<sequence length="350" mass="38723">MQKLKLLEKTFVVPLGHELFNNCHASTVIVLPNGEKLVAFFGGEREGAGDVAIWLVRGDENGFQAPERRFAEDGLAHWNPVLLNEGNTVWIFYKVGPTVHTWTTRWSVSHDGGRTWSDPAELIAGDTAPRGPVKNKLLVMSNGAWLAPASVETDTIWDAFVDLSADKGQSWNRIDVPFTHRSPDEKQGEAGVWSGLAENALWETDPAKVFAWDGVIQPSAWESQPGHIHLMMRSTRGFIYRSDSEDFGAHWSEAYATSVVNNNSGIDVVETDGTLALVYNPNGGNWGRRSPLSLALSHDNGASFNRELDLETEEGEFSYPAIIAQGKELHVAYTHNRKSIVYCHLVLEDG</sequence>
<dbReference type="InterPro" id="IPR036278">
    <property type="entry name" value="Sialidase_sf"/>
</dbReference>
<reference evidence="2 3" key="1">
    <citation type="submission" date="2019-06" db="EMBL/GenBank/DDBJ databases">
        <authorList>
            <person name="Li M."/>
        </authorList>
    </citation>
    <scope>NUCLEOTIDE SEQUENCE [LARGE SCALE GENOMIC DNA]</scope>
    <source>
        <strain evidence="2 3">BGMRC2036</strain>
    </source>
</reference>
<dbReference type="InterPro" id="IPR011040">
    <property type="entry name" value="Sialidase"/>
</dbReference>
<evidence type="ECO:0000313" key="2">
    <source>
        <dbReference type="EMBL" id="TPW33472.1"/>
    </source>
</evidence>
<keyword evidence="3" id="KW-1185">Reference proteome</keyword>
<accession>A0A506UJK1</accession>
<dbReference type="CDD" id="cd15482">
    <property type="entry name" value="Sialidase_non-viral"/>
    <property type="match status" value="1"/>
</dbReference>
<dbReference type="Proteomes" id="UP000318801">
    <property type="component" value="Unassembled WGS sequence"/>
</dbReference>
<dbReference type="SUPFAM" id="SSF50939">
    <property type="entry name" value="Sialidases"/>
    <property type="match status" value="1"/>
</dbReference>
<feature type="domain" description="Sialidase" evidence="1">
    <location>
        <begin position="37"/>
        <end position="331"/>
    </location>
</feature>
<proteinExistence type="predicted"/>
<protein>
    <recommendedName>
        <fullName evidence="1">Sialidase domain-containing protein</fullName>
    </recommendedName>
</protein>
<dbReference type="Gene3D" id="2.120.10.10">
    <property type="match status" value="1"/>
</dbReference>
<comment type="caution">
    <text evidence="2">The sequence shown here is derived from an EMBL/GenBank/DDBJ whole genome shotgun (WGS) entry which is preliminary data.</text>
</comment>
<dbReference type="PANTHER" id="PTHR43752">
    <property type="entry name" value="BNR/ASP-BOX REPEAT FAMILY PROTEIN"/>
    <property type="match status" value="1"/>
</dbReference>
<dbReference type="RefSeq" id="WP_141147411.1">
    <property type="nucleotide sequence ID" value="NZ_VHLG01000001.1"/>
</dbReference>
<dbReference type="Pfam" id="PF13088">
    <property type="entry name" value="BNR_2"/>
    <property type="match status" value="1"/>
</dbReference>
<evidence type="ECO:0000313" key="3">
    <source>
        <dbReference type="Proteomes" id="UP000318801"/>
    </source>
</evidence>
<evidence type="ECO:0000259" key="1">
    <source>
        <dbReference type="Pfam" id="PF13088"/>
    </source>
</evidence>
<dbReference type="PANTHER" id="PTHR43752:SF2">
    <property type="entry name" value="BNR_ASP-BOX REPEAT FAMILY PROTEIN"/>
    <property type="match status" value="1"/>
</dbReference>
<name>A0A506UJK1_9HYPH</name>